<evidence type="ECO:0000259" key="1">
    <source>
        <dbReference type="PROSITE" id="PS51186"/>
    </source>
</evidence>
<dbReference type="PANTHER" id="PTHR43792">
    <property type="entry name" value="GNAT FAMILY, PUTATIVE (AFU_ORTHOLOGUE AFUA_3G00765)-RELATED-RELATED"/>
    <property type="match status" value="1"/>
</dbReference>
<proteinExistence type="predicted"/>
<dbReference type="InterPro" id="IPR000182">
    <property type="entry name" value="GNAT_dom"/>
</dbReference>
<sequence length="177" mass="20579">MDQVLLYSDRLIIRTLEERDWPEFRALHQDAEVSRFIRVVESDSEIKARFDDRLASWSFESERWLTLVIETLDGEFVGLTGFCCVDAFSRRAEVGYMIKPSMQKQGYGTESLQAVIDWGCLQYQVHKYIGYCAVANIGSIRTMQRCGFQQEGLLRHNYRIGDTWVDECLMGLLADER</sequence>
<dbReference type="PANTHER" id="PTHR43792:SF1">
    <property type="entry name" value="N-ACETYLTRANSFERASE DOMAIN-CONTAINING PROTEIN"/>
    <property type="match status" value="1"/>
</dbReference>
<organism evidence="2 3">
    <name type="scientific">Shewanella corallii</name>
    <dbReference type="NCBI Taxonomy" id="560080"/>
    <lineage>
        <taxon>Bacteria</taxon>
        <taxon>Pseudomonadati</taxon>
        <taxon>Pseudomonadota</taxon>
        <taxon>Gammaproteobacteria</taxon>
        <taxon>Alteromonadales</taxon>
        <taxon>Shewanellaceae</taxon>
        <taxon>Shewanella</taxon>
    </lineage>
</organism>
<feature type="domain" description="N-acetyltransferase" evidence="1">
    <location>
        <begin position="11"/>
        <end position="175"/>
    </location>
</feature>
<dbReference type="InterPro" id="IPR051531">
    <property type="entry name" value="N-acetyltransferase"/>
</dbReference>
<reference evidence="2 3" key="1">
    <citation type="submission" date="2022-01" db="EMBL/GenBank/DDBJ databases">
        <title>Whole genome-based taxonomy of the Shewanellaceae.</title>
        <authorList>
            <person name="Martin-Rodriguez A.J."/>
        </authorList>
    </citation>
    <scope>NUCLEOTIDE SEQUENCE [LARGE SCALE GENOMIC DNA]</scope>
    <source>
        <strain evidence="2 3">DSM 21332</strain>
    </source>
</reference>
<gene>
    <name evidence="2" type="ORF">L2725_18595</name>
</gene>
<dbReference type="EMBL" id="JAKIKT010000008">
    <property type="protein sequence ID" value="MCL2915767.1"/>
    <property type="molecule type" value="Genomic_DNA"/>
</dbReference>
<dbReference type="RefSeq" id="WP_249250330.1">
    <property type="nucleotide sequence ID" value="NZ_JAKIKT010000008.1"/>
</dbReference>
<dbReference type="Proteomes" id="UP001202831">
    <property type="component" value="Unassembled WGS sequence"/>
</dbReference>
<accession>A0ABT0NBM6</accession>
<dbReference type="InterPro" id="IPR016181">
    <property type="entry name" value="Acyl_CoA_acyltransferase"/>
</dbReference>
<dbReference type="SUPFAM" id="SSF55729">
    <property type="entry name" value="Acyl-CoA N-acyltransferases (Nat)"/>
    <property type="match status" value="1"/>
</dbReference>
<name>A0ABT0NBM6_9GAMM</name>
<dbReference type="CDD" id="cd04301">
    <property type="entry name" value="NAT_SF"/>
    <property type="match status" value="1"/>
</dbReference>
<comment type="caution">
    <text evidence="2">The sequence shown here is derived from an EMBL/GenBank/DDBJ whole genome shotgun (WGS) entry which is preliminary data.</text>
</comment>
<keyword evidence="3" id="KW-1185">Reference proteome</keyword>
<dbReference type="Gene3D" id="3.40.630.30">
    <property type="match status" value="1"/>
</dbReference>
<evidence type="ECO:0000313" key="3">
    <source>
        <dbReference type="Proteomes" id="UP001202831"/>
    </source>
</evidence>
<dbReference type="Pfam" id="PF13302">
    <property type="entry name" value="Acetyltransf_3"/>
    <property type="match status" value="1"/>
</dbReference>
<protein>
    <submittedName>
        <fullName evidence="2">GNAT family N-acetyltransferase</fullName>
    </submittedName>
</protein>
<evidence type="ECO:0000313" key="2">
    <source>
        <dbReference type="EMBL" id="MCL2915767.1"/>
    </source>
</evidence>
<dbReference type="PROSITE" id="PS51186">
    <property type="entry name" value="GNAT"/>
    <property type="match status" value="1"/>
</dbReference>